<dbReference type="PANTHER" id="PTHR45586">
    <property type="entry name" value="TPR REPEAT-CONTAINING PROTEIN PA4667"/>
    <property type="match status" value="1"/>
</dbReference>
<dbReference type="PROSITE" id="PS50005">
    <property type="entry name" value="TPR"/>
    <property type="match status" value="1"/>
</dbReference>
<dbReference type="PANTHER" id="PTHR45586:SF1">
    <property type="entry name" value="LIPOPOLYSACCHARIDE ASSEMBLY PROTEIN B"/>
    <property type="match status" value="1"/>
</dbReference>
<evidence type="ECO:0000313" key="5">
    <source>
        <dbReference type="Proteomes" id="UP001642260"/>
    </source>
</evidence>
<dbReference type="InterPro" id="IPR019734">
    <property type="entry name" value="TPR_rpt"/>
</dbReference>
<evidence type="ECO:0000313" key="4">
    <source>
        <dbReference type="EMBL" id="CAH8304379.1"/>
    </source>
</evidence>
<keyword evidence="1" id="KW-0677">Repeat</keyword>
<dbReference type="EMBL" id="CAKOAT010059600">
    <property type="protein sequence ID" value="CAH8304379.1"/>
    <property type="molecule type" value="Genomic_DNA"/>
</dbReference>
<dbReference type="SUPFAM" id="SSF48452">
    <property type="entry name" value="TPR-like"/>
    <property type="match status" value="1"/>
</dbReference>
<evidence type="ECO:0008006" key="6">
    <source>
        <dbReference type="Google" id="ProtNLM"/>
    </source>
</evidence>
<sequence length="348" mass="39760">MPCLSCITVSKDMSSVGVSTALFSPAKFHRRREKSQTFTPTHFPNPNGFPSQWRKSPPFPPKLSQSLNFTSHSSHLIRSSPNSFLKTLAKKAAIFLVGSFVFIGFCSSKPALAVPTVTSQSELEDEALFEKVLESEPENMEAMKAVLYRKMRRGKPEEAVKYVEKMIKLEPREVEWKLLEALCYETMGQFSKAKRLFKDILKDNPLLIRALHGLAMVMHKSHDSSVFDMLNEAMEVAQQGNRVTEERNIQVLIGQMHIVKGELEEGLKIFQQMVNDNPRDFRPYLCQGIVYSLMDKKEEADQQFEIYWSLVPEEFPQKGFLDDVALAAQAKSRERLQNTFKSKFTHGK</sequence>
<dbReference type="Proteomes" id="UP001642260">
    <property type="component" value="Unassembled WGS sequence"/>
</dbReference>
<dbReference type="InterPro" id="IPR051012">
    <property type="entry name" value="CellSynth/LPSAsmb/PSIAsmb"/>
</dbReference>
<dbReference type="Gene3D" id="1.25.40.10">
    <property type="entry name" value="Tetratricopeptide repeat domain"/>
    <property type="match status" value="1"/>
</dbReference>
<dbReference type="Pfam" id="PF14559">
    <property type="entry name" value="TPR_19"/>
    <property type="match status" value="1"/>
</dbReference>
<keyword evidence="5" id="KW-1185">Reference proteome</keyword>
<evidence type="ECO:0000256" key="1">
    <source>
        <dbReference type="ARBA" id="ARBA00022737"/>
    </source>
</evidence>
<keyword evidence="2 3" id="KW-0802">TPR repeat</keyword>
<dbReference type="InterPro" id="IPR011990">
    <property type="entry name" value="TPR-like_helical_dom_sf"/>
</dbReference>
<feature type="repeat" description="TPR" evidence="3">
    <location>
        <begin position="247"/>
        <end position="280"/>
    </location>
</feature>
<dbReference type="AlphaFoldDB" id="A0ABC8J4I2"/>
<accession>A0ABC8J4I2</accession>
<evidence type="ECO:0000256" key="2">
    <source>
        <dbReference type="ARBA" id="ARBA00022803"/>
    </source>
</evidence>
<gene>
    <name evidence="4" type="ORF">ERUC_LOCUS3618</name>
</gene>
<organism evidence="4 5">
    <name type="scientific">Eruca vesicaria subsp. sativa</name>
    <name type="common">Garden rocket</name>
    <name type="synonym">Eruca sativa</name>
    <dbReference type="NCBI Taxonomy" id="29727"/>
    <lineage>
        <taxon>Eukaryota</taxon>
        <taxon>Viridiplantae</taxon>
        <taxon>Streptophyta</taxon>
        <taxon>Embryophyta</taxon>
        <taxon>Tracheophyta</taxon>
        <taxon>Spermatophyta</taxon>
        <taxon>Magnoliopsida</taxon>
        <taxon>eudicotyledons</taxon>
        <taxon>Gunneridae</taxon>
        <taxon>Pentapetalae</taxon>
        <taxon>rosids</taxon>
        <taxon>malvids</taxon>
        <taxon>Brassicales</taxon>
        <taxon>Brassicaceae</taxon>
        <taxon>Brassiceae</taxon>
        <taxon>Eruca</taxon>
    </lineage>
</organism>
<reference evidence="4 5" key="1">
    <citation type="submission" date="2022-03" db="EMBL/GenBank/DDBJ databases">
        <authorList>
            <person name="Macdonald S."/>
            <person name="Ahmed S."/>
            <person name="Newling K."/>
        </authorList>
    </citation>
    <scope>NUCLEOTIDE SEQUENCE [LARGE SCALE GENOMIC DNA]</scope>
</reference>
<proteinExistence type="predicted"/>
<evidence type="ECO:0000256" key="3">
    <source>
        <dbReference type="PROSITE-ProRule" id="PRU00339"/>
    </source>
</evidence>
<name>A0ABC8J4I2_ERUVS</name>
<comment type="caution">
    <text evidence="4">The sequence shown here is derived from an EMBL/GenBank/DDBJ whole genome shotgun (WGS) entry which is preliminary data.</text>
</comment>
<protein>
    <recommendedName>
        <fullName evidence="6">Chloroplast lumen common family protein</fullName>
    </recommendedName>
</protein>